<dbReference type="GO" id="GO:0035241">
    <property type="term" value="F:protein-arginine omega-N monomethyltransferase activity"/>
    <property type="evidence" value="ECO:0007669"/>
    <property type="project" value="TreeGrafter"/>
</dbReference>
<dbReference type="PANTHER" id="PTHR35517">
    <property type="entry name" value="PROTEIN ARGININE N-METHYLTRANSFERASE SFM1"/>
    <property type="match status" value="1"/>
</dbReference>
<dbReference type="CDD" id="cd18090">
    <property type="entry name" value="Arginine_MT_Sfm1"/>
    <property type="match status" value="1"/>
</dbReference>
<keyword evidence="2" id="KW-1185">Reference proteome</keyword>
<proteinExistence type="predicted"/>
<dbReference type="EMBL" id="JABELV010000037">
    <property type="protein sequence ID" value="KAG7562206.1"/>
    <property type="molecule type" value="Genomic_DNA"/>
</dbReference>
<dbReference type="InterPro" id="IPR007364">
    <property type="entry name" value="SFM1-like"/>
</dbReference>
<organism evidence="1 2">
    <name type="scientific">Filobasidium floriforme</name>
    <dbReference type="NCBI Taxonomy" id="5210"/>
    <lineage>
        <taxon>Eukaryota</taxon>
        <taxon>Fungi</taxon>
        <taxon>Dikarya</taxon>
        <taxon>Basidiomycota</taxon>
        <taxon>Agaricomycotina</taxon>
        <taxon>Tremellomycetes</taxon>
        <taxon>Filobasidiales</taxon>
        <taxon>Filobasidiaceae</taxon>
        <taxon>Filobasidium</taxon>
    </lineage>
</organism>
<dbReference type="Proteomes" id="UP000812966">
    <property type="component" value="Unassembled WGS sequence"/>
</dbReference>
<dbReference type="Pfam" id="PF04252">
    <property type="entry name" value="SFM1-like"/>
    <property type="match status" value="1"/>
</dbReference>
<dbReference type="AlphaFoldDB" id="A0A8K0JN35"/>
<evidence type="ECO:0008006" key="3">
    <source>
        <dbReference type="Google" id="ProtNLM"/>
    </source>
</evidence>
<dbReference type="PANTHER" id="PTHR35517:SF1">
    <property type="entry name" value="PROTEIN ARGININE N-METHYLTRANSFERASE SFM1"/>
    <property type="match status" value="1"/>
</dbReference>
<name>A0A8K0JN35_9TREE</name>
<protein>
    <recommendedName>
        <fullName evidence="3">DUF431-domain-containing protein</fullName>
    </recommendedName>
</protein>
<gene>
    <name evidence="1" type="ORF">FFLO_02391</name>
</gene>
<accession>A0A8K0JN35</accession>
<reference evidence="1" key="1">
    <citation type="submission" date="2020-04" db="EMBL/GenBank/DDBJ databases">
        <title>Analysis of mating type loci in Filobasidium floriforme.</title>
        <authorList>
            <person name="Nowrousian M."/>
        </authorList>
    </citation>
    <scope>NUCLEOTIDE SEQUENCE</scope>
    <source>
        <strain evidence="1">CBS 6242</strain>
    </source>
</reference>
<comment type="caution">
    <text evidence="1">The sequence shown here is derived from an EMBL/GenBank/DDBJ whole genome shotgun (WGS) entry which is preliminary data.</text>
</comment>
<sequence>MSASPAPKYIIEHMEEDDDQTRTLPPWVLLEYGQMLKVASPSSTVGFTSLSASTHASISTQLDTVVSQTSSSSSKPPAKFFASKESILTYLASASPPIPISKVCLLDPKAPKALCPEDGQAGKFEFFLFGGILGDDPPRDRTGELRKLGFEGRHLRDVQMTTDTALHVTKLVVEDQIPLEDIKYVDYPTITFNPRESVEMPFRYVADEKGEPILPEGMRKLLESDLNRTFEF</sequence>
<evidence type="ECO:0000313" key="1">
    <source>
        <dbReference type="EMBL" id="KAG7562206.1"/>
    </source>
</evidence>
<evidence type="ECO:0000313" key="2">
    <source>
        <dbReference type="Proteomes" id="UP000812966"/>
    </source>
</evidence>